<evidence type="ECO:0000313" key="1">
    <source>
        <dbReference type="EMBL" id="MDH5160369.1"/>
    </source>
</evidence>
<evidence type="ECO:0000313" key="2">
    <source>
        <dbReference type="Proteomes" id="UP001159179"/>
    </source>
</evidence>
<accession>A0AAW6SUX7</accession>
<proteinExistence type="predicted"/>
<organism evidence="1 2">
    <name type="scientific">Heyndrickxia oleronia</name>
    <dbReference type="NCBI Taxonomy" id="38875"/>
    <lineage>
        <taxon>Bacteria</taxon>
        <taxon>Bacillati</taxon>
        <taxon>Bacillota</taxon>
        <taxon>Bacilli</taxon>
        <taxon>Bacillales</taxon>
        <taxon>Bacillaceae</taxon>
        <taxon>Heyndrickxia</taxon>
    </lineage>
</organism>
<dbReference type="EMBL" id="JAROYP010000002">
    <property type="protein sequence ID" value="MDH5160369.1"/>
    <property type="molecule type" value="Genomic_DNA"/>
</dbReference>
<evidence type="ECO:0008006" key="3">
    <source>
        <dbReference type="Google" id="ProtNLM"/>
    </source>
</evidence>
<reference evidence="1" key="1">
    <citation type="submission" date="2023-03" db="EMBL/GenBank/DDBJ databases">
        <title>Bacterial isolates from washroom surfaces on a university campus.</title>
        <authorList>
            <person name="Holman D.B."/>
            <person name="Gzyl K.E."/>
            <person name="Taheri A.E."/>
        </authorList>
    </citation>
    <scope>NUCLEOTIDE SEQUENCE</scope>
    <source>
        <strain evidence="1">RD03</strain>
    </source>
</reference>
<protein>
    <recommendedName>
        <fullName evidence="3">Helix-hairpin-helix DNA-binding motif class 1 domain-containing protein</fullName>
    </recommendedName>
</protein>
<comment type="caution">
    <text evidence="1">The sequence shown here is derived from an EMBL/GenBank/DDBJ whole genome shotgun (WGS) entry which is preliminary data.</text>
</comment>
<dbReference type="AlphaFoldDB" id="A0AAW6SUX7"/>
<name>A0AAW6SUX7_9BACI</name>
<dbReference type="Proteomes" id="UP001159179">
    <property type="component" value="Unassembled WGS sequence"/>
</dbReference>
<sequence length="81" mass="9220">MGKAARLKKERAKLPALKPMDPVLIEAYNRGRAMGCKLQREEDIEQLVKVLQGIEEIPGIGEKTAWKVREFFLHQFGPTKS</sequence>
<gene>
    <name evidence="1" type="ORF">P5X88_05430</name>
</gene>